<dbReference type="EMBL" id="QNRT01000002">
    <property type="protein sequence ID" value="RBP51296.1"/>
    <property type="molecule type" value="Genomic_DNA"/>
</dbReference>
<gene>
    <name evidence="1" type="ORF">DFR28_102715</name>
</gene>
<sequence>MAFELHNSSVKAFLVPNHSWVNVKLRGEEQLLSGWRYRGFDDSQLFILLSKQDRSRWLPVTSISFIEHITEPTDTESNPSIAD</sequence>
<dbReference type="InParanoid" id="A0A395JKH7"/>
<dbReference type="RefSeq" id="WP_113954076.1">
    <property type="nucleotide sequence ID" value="NZ_QNRT01000002.1"/>
</dbReference>
<evidence type="ECO:0000313" key="2">
    <source>
        <dbReference type="Proteomes" id="UP000253083"/>
    </source>
</evidence>
<proteinExistence type="predicted"/>
<reference evidence="1 2" key="1">
    <citation type="submission" date="2018-06" db="EMBL/GenBank/DDBJ databases">
        <title>Genomic Encyclopedia of Type Strains, Phase IV (KMG-IV): sequencing the most valuable type-strain genomes for metagenomic binning, comparative biology and taxonomic classification.</title>
        <authorList>
            <person name="Goeker M."/>
        </authorList>
    </citation>
    <scope>NUCLEOTIDE SEQUENCE [LARGE SCALE GENOMIC DNA]</scope>
    <source>
        <strain evidence="1 2">DSM 24032</strain>
    </source>
</reference>
<protein>
    <submittedName>
        <fullName evidence="1">Uncharacterized protein</fullName>
    </submittedName>
</protein>
<dbReference type="AlphaFoldDB" id="A0A395JKH7"/>
<comment type="caution">
    <text evidence="1">The sequence shown here is derived from an EMBL/GenBank/DDBJ whole genome shotgun (WGS) entry which is preliminary data.</text>
</comment>
<accession>A0A395JKH7</accession>
<name>A0A395JKH7_9GAMM</name>
<evidence type="ECO:0000313" key="1">
    <source>
        <dbReference type="EMBL" id="RBP51296.1"/>
    </source>
</evidence>
<keyword evidence="2" id="KW-1185">Reference proteome</keyword>
<dbReference type="Proteomes" id="UP000253083">
    <property type="component" value="Unassembled WGS sequence"/>
</dbReference>
<organism evidence="1 2">
    <name type="scientific">Arenicella xantha</name>
    <dbReference type="NCBI Taxonomy" id="644221"/>
    <lineage>
        <taxon>Bacteria</taxon>
        <taxon>Pseudomonadati</taxon>
        <taxon>Pseudomonadota</taxon>
        <taxon>Gammaproteobacteria</taxon>
        <taxon>Arenicellales</taxon>
        <taxon>Arenicellaceae</taxon>
        <taxon>Arenicella</taxon>
    </lineage>
</organism>